<accession>A0AA42X455</accession>
<evidence type="ECO:0000313" key="6">
    <source>
        <dbReference type="Proteomes" id="UP001162318"/>
    </source>
</evidence>
<feature type="region of interest" description="Disordered" evidence="1">
    <location>
        <begin position="75"/>
        <end position="98"/>
    </location>
</feature>
<comment type="caution">
    <text evidence="5">The sequence shown here is derived from an EMBL/GenBank/DDBJ whole genome shotgun (WGS) entry which is preliminary data.</text>
</comment>
<dbReference type="InterPro" id="IPR004291">
    <property type="entry name" value="Transposase_IS66_central"/>
</dbReference>
<dbReference type="NCBIfam" id="NF033517">
    <property type="entry name" value="transpos_IS66"/>
    <property type="match status" value="1"/>
</dbReference>
<dbReference type="Pfam" id="PF03050">
    <property type="entry name" value="DDE_Tnp_IS66"/>
    <property type="match status" value="1"/>
</dbReference>
<feature type="domain" description="Transposase IS66 zinc-finger binding" evidence="3">
    <location>
        <begin position="114"/>
        <end position="158"/>
    </location>
</feature>
<dbReference type="InterPro" id="IPR024463">
    <property type="entry name" value="Transposase_TnpC_homeodom"/>
</dbReference>
<gene>
    <name evidence="5" type="ORF">N5J77_30285</name>
</gene>
<feature type="domain" description="Transposase TnpC homeodomain" evidence="4">
    <location>
        <begin position="37"/>
        <end position="107"/>
    </location>
</feature>
<dbReference type="RefSeq" id="WP_279776441.1">
    <property type="nucleotide sequence ID" value="NZ_JAOCKX010000138.1"/>
</dbReference>
<evidence type="ECO:0000259" key="4">
    <source>
        <dbReference type="Pfam" id="PF13007"/>
    </source>
</evidence>
<name>A0AA42X455_SPHYA</name>
<dbReference type="PANTHER" id="PTHR33678">
    <property type="entry name" value="BLL1576 PROTEIN"/>
    <property type="match status" value="1"/>
</dbReference>
<evidence type="ECO:0000256" key="1">
    <source>
        <dbReference type="SAM" id="MobiDB-lite"/>
    </source>
</evidence>
<feature type="domain" description="Transposase IS66 central" evidence="2">
    <location>
        <begin position="174"/>
        <end position="440"/>
    </location>
</feature>
<dbReference type="PANTHER" id="PTHR33678:SF1">
    <property type="entry name" value="BLL1576 PROTEIN"/>
    <property type="match status" value="1"/>
</dbReference>
<organism evidence="5 6">
    <name type="scientific">Sphingobium yanoikuyae</name>
    <name type="common">Sphingomonas yanoikuyae</name>
    <dbReference type="NCBI Taxonomy" id="13690"/>
    <lineage>
        <taxon>Bacteria</taxon>
        <taxon>Pseudomonadati</taxon>
        <taxon>Pseudomonadota</taxon>
        <taxon>Alphaproteobacteria</taxon>
        <taxon>Sphingomonadales</taxon>
        <taxon>Sphingomonadaceae</taxon>
        <taxon>Sphingobium</taxon>
    </lineage>
</organism>
<protein>
    <submittedName>
        <fullName evidence="5">IS66 family transposase</fullName>
    </submittedName>
</protein>
<proteinExistence type="predicted"/>
<feature type="non-terminal residue" evidence="5">
    <location>
        <position position="441"/>
    </location>
</feature>
<evidence type="ECO:0000313" key="5">
    <source>
        <dbReference type="EMBL" id="MDH2135407.1"/>
    </source>
</evidence>
<evidence type="ECO:0000259" key="3">
    <source>
        <dbReference type="Pfam" id="PF13005"/>
    </source>
</evidence>
<sequence length="441" mass="50046">MLMEADLPDDVEALRALVLEQARELDTLKVFQADVERLKAIIEALQRHRFGRRSEQFDPDQFELALEEVETALAEAEHARDKASRTPAERPRKSNRGSLPAHLERIEQVVDVEDKACPCCGGALHQIGEDVAERLDVVPTTFRVLVTRRPRYGCRSCESAIVQAPAPARIVEGGIPTEALIAQVLVAKYADHLPLYRQAQIYARQGIQLDRSTLADWVGRAAWYLRPLRDHILERLRRSERLFADETTAPVLDPGRGRTKTGQLWAYARDDRPWGGDDPPMVAYVYAADRKGERAEAHLGDFAGILQVDGYGGYAALARRRQQISLAFCWAHVRRKFYELADNSPVATEVLRRVALLYAIEDEARGLSAEQRRAVRHDRSRLIVDDLRQYLEARIRQVSAKSKLGEAIRYALTRWDGLSRFLEDGRIDLDSNTVERSIRPL</sequence>
<dbReference type="Pfam" id="PF13007">
    <property type="entry name" value="LZ_Tnp_IS66"/>
    <property type="match status" value="1"/>
</dbReference>
<dbReference type="AlphaFoldDB" id="A0AA42X455"/>
<evidence type="ECO:0000259" key="2">
    <source>
        <dbReference type="Pfam" id="PF03050"/>
    </source>
</evidence>
<feature type="compositionally biased region" description="Basic and acidic residues" evidence="1">
    <location>
        <begin position="75"/>
        <end position="92"/>
    </location>
</feature>
<dbReference type="EMBL" id="JAOCKX010000138">
    <property type="protein sequence ID" value="MDH2135407.1"/>
    <property type="molecule type" value="Genomic_DNA"/>
</dbReference>
<dbReference type="Pfam" id="PF13005">
    <property type="entry name" value="zf-IS66"/>
    <property type="match status" value="1"/>
</dbReference>
<dbReference type="InterPro" id="IPR052344">
    <property type="entry name" value="Transposase-related"/>
</dbReference>
<dbReference type="InterPro" id="IPR024474">
    <property type="entry name" value="Znf_dom_IS66"/>
</dbReference>
<reference evidence="5" key="1">
    <citation type="submission" date="2022-09" db="EMBL/GenBank/DDBJ databases">
        <title>Intensive care unit water sources are persistently colonized with multi-drug resistant bacteria and are the site of extensive horizontal gene transfer of antibiotic resistance genes.</title>
        <authorList>
            <person name="Diorio-Toth L."/>
        </authorList>
    </citation>
    <scope>NUCLEOTIDE SEQUENCE</scope>
    <source>
        <strain evidence="5">GD03659</strain>
    </source>
</reference>
<dbReference type="Proteomes" id="UP001162318">
    <property type="component" value="Unassembled WGS sequence"/>
</dbReference>